<evidence type="ECO:0000313" key="17">
    <source>
        <dbReference type="Proteomes" id="UP001566132"/>
    </source>
</evidence>
<dbReference type="InterPro" id="IPR038441">
    <property type="entry name" value="THAP_Znf_sf"/>
</dbReference>
<evidence type="ECO:0000256" key="10">
    <source>
        <dbReference type="ARBA" id="ARBA00023242"/>
    </source>
</evidence>
<evidence type="ECO:0000256" key="7">
    <source>
        <dbReference type="ARBA" id="ARBA00023054"/>
    </source>
</evidence>
<dbReference type="Gene3D" id="6.20.210.20">
    <property type="entry name" value="THAP domain"/>
    <property type="match status" value="1"/>
</dbReference>
<dbReference type="SMART" id="SM00980">
    <property type="entry name" value="THAP"/>
    <property type="match status" value="1"/>
</dbReference>
<dbReference type="Pfam" id="PF05485">
    <property type="entry name" value="THAP"/>
    <property type="match status" value="1"/>
</dbReference>
<dbReference type="GO" id="GO:0008270">
    <property type="term" value="F:zinc ion binding"/>
    <property type="evidence" value="ECO:0007669"/>
    <property type="project" value="UniProtKB-KW"/>
</dbReference>
<dbReference type="GO" id="GO:0003677">
    <property type="term" value="F:DNA binding"/>
    <property type="evidence" value="ECO:0007669"/>
    <property type="project" value="UniProtKB-UniRule"/>
</dbReference>
<evidence type="ECO:0000256" key="3">
    <source>
        <dbReference type="ARBA" id="ARBA00022723"/>
    </source>
</evidence>
<evidence type="ECO:0000256" key="11">
    <source>
        <dbReference type="ARBA" id="ARBA00023306"/>
    </source>
</evidence>
<organism evidence="16 17">
    <name type="scientific">Hypothenemus hampei</name>
    <name type="common">Coffee berry borer</name>
    <dbReference type="NCBI Taxonomy" id="57062"/>
    <lineage>
        <taxon>Eukaryota</taxon>
        <taxon>Metazoa</taxon>
        <taxon>Ecdysozoa</taxon>
        <taxon>Arthropoda</taxon>
        <taxon>Hexapoda</taxon>
        <taxon>Insecta</taxon>
        <taxon>Pterygota</taxon>
        <taxon>Neoptera</taxon>
        <taxon>Endopterygota</taxon>
        <taxon>Coleoptera</taxon>
        <taxon>Polyphaga</taxon>
        <taxon>Cucujiformia</taxon>
        <taxon>Curculionidae</taxon>
        <taxon>Scolytinae</taxon>
        <taxon>Hypothenemus</taxon>
    </lineage>
</organism>
<comment type="similarity">
    <text evidence="2">Belongs to the THAP1 family.</text>
</comment>
<keyword evidence="11" id="KW-0131">Cell cycle</keyword>
<dbReference type="Proteomes" id="UP001566132">
    <property type="component" value="Unassembled WGS sequence"/>
</dbReference>
<dbReference type="EMBL" id="JBDJPC010000008">
    <property type="protein sequence ID" value="KAL1493185.1"/>
    <property type="molecule type" value="Genomic_DNA"/>
</dbReference>
<evidence type="ECO:0000256" key="2">
    <source>
        <dbReference type="ARBA" id="ARBA00006177"/>
    </source>
</evidence>
<dbReference type="SMART" id="SM00692">
    <property type="entry name" value="DM3"/>
    <property type="match status" value="1"/>
</dbReference>
<evidence type="ECO:0000256" key="5">
    <source>
        <dbReference type="ARBA" id="ARBA00022833"/>
    </source>
</evidence>
<evidence type="ECO:0000256" key="13">
    <source>
        <dbReference type="SAM" id="Coils"/>
    </source>
</evidence>
<feature type="coiled-coil region" evidence="13">
    <location>
        <begin position="147"/>
        <end position="192"/>
    </location>
</feature>
<comment type="caution">
    <text evidence="16">The sequence shown here is derived from an EMBL/GenBank/DDBJ whole genome shotgun (WGS) entry which is preliminary data.</text>
</comment>
<dbReference type="GO" id="GO:0005654">
    <property type="term" value="C:nucleoplasm"/>
    <property type="evidence" value="ECO:0007669"/>
    <property type="project" value="UniProtKB-SubCell"/>
</dbReference>
<dbReference type="AlphaFoldDB" id="A0ABD1EEX0"/>
<keyword evidence="10" id="KW-0539">Nucleus</keyword>
<evidence type="ECO:0000256" key="12">
    <source>
        <dbReference type="PROSITE-ProRule" id="PRU00309"/>
    </source>
</evidence>
<proteinExistence type="inferred from homology"/>
<protein>
    <recommendedName>
        <fullName evidence="15">THAP-type domain-containing protein</fullName>
    </recommendedName>
</protein>
<keyword evidence="5" id="KW-0862">Zinc</keyword>
<evidence type="ECO:0000256" key="6">
    <source>
        <dbReference type="ARBA" id="ARBA00023015"/>
    </source>
</evidence>
<evidence type="ECO:0000256" key="14">
    <source>
        <dbReference type="SAM" id="MobiDB-lite"/>
    </source>
</evidence>
<feature type="region of interest" description="Disordered" evidence="14">
    <location>
        <begin position="97"/>
        <end position="133"/>
    </location>
</feature>
<dbReference type="InterPro" id="IPR006612">
    <property type="entry name" value="THAP_Znf"/>
</dbReference>
<gene>
    <name evidence="16" type="ORF">ABEB36_011290</name>
</gene>
<feature type="domain" description="THAP-type" evidence="15">
    <location>
        <begin position="1"/>
        <end position="78"/>
    </location>
</feature>
<dbReference type="PROSITE" id="PS50950">
    <property type="entry name" value="ZF_THAP"/>
    <property type="match status" value="1"/>
</dbReference>
<evidence type="ECO:0000256" key="9">
    <source>
        <dbReference type="ARBA" id="ARBA00023163"/>
    </source>
</evidence>
<evidence type="ECO:0000256" key="1">
    <source>
        <dbReference type="ARBA" id="ARBA00004642"/>
    </source>
</evidence>
<keyword evidence="8 12" id="KW-0238">DNA-binding</keyword>
<evidence type="ECO:0000259" key="15">
    <source>
        <dbReference type="PROSITE" id="PS50950"/>
    </source>
</evidence>
<keyword evidence="9" id="KW-0804">Transcription</keyword>
<dbReference type="InterPro" id="IPR026516">
    <property type="entry name" value="THAP1/10"/>
</dbReference>
<feature type="compositionally biased region" description="Low complexity" evidence="14">
    <location>
        <begin position="122"/>
        <end position="133"/>
    </location>
</feature>
<keyword evidence="17" id="KW-1185">Reference proteome</keyword>
<keyword evidence="7 13" id="KW-0175">Coiled coil</keyword>
<keyword evidence="6" id="KW-0805">Transcription regulation</keyword>
<accession>A0ABD1EEX0</accession>
<evidence type="ECO:0000313" key="16">
    <source>
        <dbReference type="EMBL" id="KAL1493185.1"/>
    </source>
</evidence>
<evidence type="ECO:0000256" key="8">
    <source>
        <dbReference type="ARBA" id="ARBA00023125"/>
    </source>
</evidence>
<feature type="compositionally biased region" description="Polar residues" evidence="14">
    <location>
        <begin position="97"/>
        <end position="112"/>
    </location>
</feature>
<sequence length="302" mass="35346">MPHNCCVKYCKNNTQKGYRLFRIPSSAERHQTWLQLLNQPQLHKEARICECHFSEDQFESKRLDGKKLLKPFAIPDLLSSIDVENTRKSVENDVPMSSTYSEITEMQTAQSTERSENDMSLESTQETSNSSINNSIEKDALGNESNEDELNDQLETLLENSEDVLNSLKQTIKSLSRKCRRYEKKLQHRENTILESIFNEDQLQFLETDKRKGTKWSDDTITKGLKLYLACGTEGYTELLRQKLPYPSIRTLQHRIRNLKFIPGILEDVLQILKLRMEHLYENDDRRSVLMFDEMAIKLDKF</sequence>
<dbReference type="SUPFAM" id="SSF57716">
    <property type="entry name" value="Glucocorticoid receptor-like (DNA-binding domain)"/>
    <property type="match status" value="1"/>
</dbReference>
<keyword evidence="3" id="KW-0479">Metal-binding</keyword>
<name>A0ABD1EEX0_HYPHA</name>
<comment type="subcellular location">
    <subcellularLocation>
        <location evidence="1">Nucleus</location>
        <location evidence="1">Nucleoplasm</location>
    </subcellularLocation>
</comment>
<reference evidence="16 17" key="1">
    <citation type="submission" date="2024-05" db="EMBL/GenBank/DDBJ databases">
        <title>Genetic variation in Jamaican populations of the coffee berry borer (Hypothenemus hampei).</title>
        <authorList>
            <person name="Errbii M."/>
            <person name="Myrie A."/>
        </authorList>
    </citation>
    <scope>NUCLEOTIDE SEQUENCE [LARGE SCALE GENOMIC DNA]</scope>
    <source>
        <strain evidence="16">JA-Hopewell-2020-01-JO</strain>
        <tissue evidence="16">Whole body</tissue>
    </source>
</reference>
<dbReference type="PANTHER" id="PTHR46600">
    <property type="entry name" value="THAP DOMAIN-CONTAINING"/>
    <property type="match status" value="1"/>
</dbReference>
<evidence type="ECO:0000256" key="4">
    <source>
        <dbReference type="ARBA" id="ARBA00022771"/>
    </source>
</evidence>
<dbReference type="PANTHER" id="PTHR46600:SF1">
    <property type="entry name" value="THAP DOMAIN-CONTAINING PROTEIN 1"/>
    <property type="match status" value="1"/>
</dbReference>
<keyword evidence="4 12" id="KW-0863">Zinc-finger</keyword>